<dbReference type="NCBIfam" id="TIGR00203">
    <property type="entry name" value="cydB"/>
    <property type="match status" value="1"/>
</dbReference>
<protein>
    <submittedName>
        <fullName evidence="13">Cytochrome d ubiquinol oxidase subunit II</fullName>
    </submittedName>
</protein>
<keyword evidence="7" id="KW-0479">Metal-binding</keyword>
<feature type="transmembrane region" description="Helical" evidence="12">
    <location>
        <begin position="249"/>
        <end position="274"/>
    </location>
</feature>
<dbReference type="EMBL" id="JAVREP010000002">
    <property type="protein sequence ID" value="MDT0327829.1"/>
    <property type="molecule type" value="Genomic_DNA"/>
</dbReference>
<feature type="transmembrane region" description="Helical" evidence="12">
    <location>
        <begin position="294"/>
        <end position="313"/>
    </location>
</feature>
<evidence type="ECO:0000256" key="8">
    <source>
        <dbReference type="ARBA" id="ARBA00022982"/>
    </source>
</evidence>
<evidence type="ECO:0000313" key="14">
    <source>
        <dbReference type="Proteomes" id="UP001183390"/>
    </source>
</evidence>
<keyword evidence="11 12" id="KW-0472">Membrane</keyword>
<feature type="transmembrane region" description="Helical" evidence="12">
    <location>
        <begin position="6"/>
        <end position="34"/>
    </location>
</feature>
<evidence type="ECO:0000256" key="4">
    <source>
        <dbReference type="ARBA" id="ARBA00022475"/>
    </source>
</evidence>
<keyword evidence="6 12" id="KW-0812">Transmembrane</keyword>
<evidence type="ECO:0000256" key="2">
    <source>
        <dbReference type="ARBA" id="ARBA00007543"/>
    </source>
</evidence>
<evidence type="ECO:0000313" key="13">
    <source>
        <dbReference type="EMBL" id="MDT0327829.1"/>
    </source>
</evidence>
<dbReference type="PANTHER" id="PTHR43141:SF5">
    <property type="entry name" value="CYTOCHROME BD-I UBIQUINOL OXIDASE SUBUNIT 2"/>
    <property type="match status" value="1"/>
</dbReference>
<reference evidence="14" key="1">
    <citation type="submission" date="2023-07" db="EMBL/GenBank/DDBJ databases">
        <title>30 novel species of actinomycetes from the DSMZ collection.</title>
        <authorList>
            <person name="Nouioui I."/>
        </authorList>
    </citation>
    <scope>NUCLEOTIDE SEQUENCE [LARGE SCALE GENOMIC DNA]</scope>
    <source>
        <strain evidence="14">DSM 44743</strain>
    </source>
</reference>
<feature type="transmembrane region" description="Helical" evidence="12">
    <location>
        <begin position="196"/>
        <end position="217"/>
    </location>
</feature>
<evidence type="ECO:0000256" key="7">
    <source>
        <dbReference type="ARBA" id="ARBA00022723"/>
    </source>
</evidence>
<feature type="transmembrane region" description="Helical" evidence="12">
    <location>
        <begin position="163"/>
        <end position="184"/>
    </location>
</feature>
<keyword evidence="10" id="KW-0408">Iron</keyword>
<organism evidence="13 14">
    <name type="scientific">Nocardiopsis lambiniae</name>
    <dbReference type="NCBI Taxonomy" id="3075539"/>
    <lineage>
        <taxon>Bacteria</taxon>
        <taxon>Bacillati</taxon>
        <taxon>Actinomycetota</taxon>
        <taxon>Actinomycetes</taxon>
        <taxon>Streptosporangiales</taxon>
        <taxon>Nocardiopsidaceae</taxon>
        <taxon>Nocardiopsis</taxon>
    </lineage>
</organism>
<dbReference type="RefSeq" id="WP_311510590.1">
    <property type="nucleotide sequence ID" value="NZ_JAVREP010000002.1"/>
</dbReference>
<evidence type="ECO:0000256" key="6">
    <source>
        <dbReference type="ARBA" id="ARBA00022692"/>
    </source>
</evidence>
<evidence type="ECO:0000256" key="9">
    <source>
        <dbReference type="ARBA" id="ARBA00022989"/>
    </source>
</evidence>
<keyword evidence="4" id="KW-1003">Cell membrane</keyword>
<keyword evidence="8" id="KW-0249">Electron transport</keyword>
<feature type="transmembrane region" description="Helical" evidence="12">
    <location>
        <begin position="120"/>
        <end position="143"/>
    </location>
</feature>
<gene>
    <name evidence="13" type="primary">cydB</name>
    <name evidence="13" type="ORF">RM479_05315</name>
</gene>
<dbReference type="Proteomes" id="UP001183390">
    <property type="component" value="Unassembled WGS sequence"/>
</dbReference>
<dbReference type="InterPro" id="IPR003317">
    <property type="entry name" value="Cyt-d_oxidase_su2"/>
</dbReference>
<accession>A0ABU2M5A3</accession>
<dbReference type="PIRSF" id="PIRSF000267">
    <property type="entry name" value="Cyt_oxidse_sub2"/>
    <property type="match status" value="1"/>
</dbReference>
<evidence type="ECO:0000256" key="10">
    <source>
        <dbReference type="ARBA" id="ARBA00023004"/>
    </source>
</evidence>
<feature type="transmembrane region" description="Helical" evidence="12">
    <location>
        <begin position="83"/>
        <end position="100"/>
    </location>
</feature>
<comment type="subcellular location">
    <subcellularLocation>
        <location evidence="1">Cell membrane</location>
        <topology evidence="1">Multi-pass membrane protein</topology>
    </subcellularLocation>
</comment>
<dbReference type="Pfam" id="PF02322">
    <property type="entry name" value="Cyt_bd_oxida_II"/>
    <property type="match status" value="1"/>
</dbReference>
<proteinExistence type="inferred from homology"/>
<evidence type="ECO:0000256" key="3">
    <source>
        <dbReference type="ARBA" id="ARBA00022448"/>
    </source>
</evidence>
<evidence type="ECO:0000256" key="11">
    <source>
        <dbReference type="ARBA" id="ARBA00023136"/>
    </source>
</evidence>
<evidence type="ECO:0000256" key="12">
    <source>
        <dbReference type="SAM" id="Phobius"/>
    </source>
</evidence>
<name>A0ABU2M5A3_9ACTN</name>
<sequence>MDLAVIWFIAISVLWIGYFVLEGFDFGVGTLLPFMGRRDSVDRRVTINSIGPVWDANEVWLLTAGGAMFAAFPAWYASLFSGFYIPLFLILIALILRGVAFEYRGKRDDSTWRLWWDRAIFFGSAAPALLWGVAFANIVQGVAMDSDHIVTASLVDLLNPYALLGGLTTLSLFTLHGAVFLSLKTDGPVRVRARTAALRTAYVAVPAGAAFLMWTQLAHGKAWTWPLVLIAAATLVGGVAAVHARREGLAFGLMVATIVSAVVTLFGSLFPNVLPSVTDPAFSLTVENASSADYTLTVMTWVAVVFLPLVLVYQGWSYWVFRKRVTGATVTGATVTGDTVGTETAARGDIVIPEVTTAEGTTGTRRTATEDTVDT</sequence>
<comment type="similarity">
    <text evidence="2">Belongs to the cytochrome ubiquinol oxidase subunit 2 family.</text>
</comment>
<comment type="caution">
    <text evidence="13">The sequence shown here is derived from an EMBL/GenBank/DDBJ whole genome shotgun (WGS) entry which is preliminary data.</text>
</comment>
<dbReference type="PANTHER" id="PTHR43141">
    <property type="entry name" value="CYTOCHROME BD2 SUBUNIT II"/>
    <property type="match status" value="1"/>
</dbReference>
<keyword evidence="14" id="KW-1185">Reference proteome</keyword>
<evidence type="ECO:0000256" key="1">
    <source>
        <dbReference type="ARBA" id="ARBA00004651"/>
    </source>
</evidence>
<evidence type="ECO:0000256" key="5">
    <source>
        <dbReference type="ARBA" id="ARBA00022617"/>
    </source>
</evidence>
<keyword evidence="5" id="KW-0349">Heme</keyword>
<keyword evidence="9 12" id="KW-1133">Transmembrane helix</keyword>
<keyword evidence="3" id="KW-0813">Transport</keyword>
<feature type="transmembrane region" description="Helical" evidence="12">
    <location>
        <begin position="223"/>
        <end position="242"/>
    </location>
</feature>